<feature type="domain" description="Xylose isomerase-like TIM barrel" evidence="1">
    <location>
        <begin position="14"/>
        <end position="245"/>
    </location>
</feature>
<dbReference type="InterPro" id="IPR050312">
    <property type="entry name" value="IolE/XylAMocC-like"/>
</dbReference>
<dbReference type="PANTHER" id="PTHR12110">
    <property type="entry name" value="HYDROXYPYRUVATE ISOMERASE"/>
    <property type="match status" value="1"/>
</dbReference>
<evidence type="ECO:0000259" key="1">
    <source>
        <dbReference type="Pfam" id="PF01261"/>
    </source>
</evidence>
<dbReference type="EMBL" id="JAUHLN010000002">
    <property type="protein sequence ID" value="MDN4072948.1"/>
    <property type="molecule type" value="Genomic_DNA"/>
</dbReference>
<evidence type="ECO:0000313" key="2">
    <source>
        <dbReference type="EMBL" id="MDN4072948.1"/>
    </source>
</evidence>
<dbReference type="Pfam" id="PF01261">
    <property type="entry name" value="AP_endonuc_2"/>
    <property type="match status" value="1"/>
</dbReference>
<protein>
    <submittedName>
        <fullName evidence="2">Sugar phosphate isomerase/epimerase family protein</fullName>
    </submittedName>
</protein>
<dbReference type="Proteomes" id="UP001168694">
    <property type="component" value="Unassembled WGS sequence"/>
</dbReference>
<dbReference type="RefSeq" id="WP_290399101.1">
    <property type="nucleotide sequence ID" value="NZ_JAUHLN010000002.1"/>
</dbReference>
<dbReference type="Gene3D" id="3.20.20.150">
    <property type="entry name" value="Divalent-metal-dependent TIM barrel enzymes"/>
    <property type="match status" value="1"/>
</dbReference>
<keyword evidence="2" id="KW-0413">Isomerase</keyword>
<sequence>MYSFGWCRGIEDAELLKEAGYDYIECAITELKLEQENEFRKVLSRYLDSPLPVKSFNLFFPADLKIIGPDVDWNRIDRYVARLAEALKRIGAEVAVLGSGRARAIPDGWESEKAEEQFVRTLERISDEFSGSGLVLAIEPLNRKETNLVNSVEEASRFARIINRDSIKVLADLHHMELENEPFQTLIDHKDWLAHIHVADTGRLSPGTGEYSYDQFAERLKMSGYSGMISAECTVRDTREFEDSLVFLKGTFT</sequence>
<gene>
    <name evidence="2" type="ORF">QYF49_07915</name>
</gene>
<dbReference type="PANTHER" id="PTHR12110:SF21">
    <property type="entry name" value="XYLOSE ISOMERASE-LIKE TIM BARREL DOMAIN-CONTAINING PROTEIN"/>
    <property type="match status" value="1"/>
</dbReference>
<dbReference type="SUPFAM" id="SSF51658">
    <property type="entry name" value="Xylose isomerase-like"/>
    <property type="match status" value="1"/>
</dbReference>
<accession>A0ABT8E4W7</accession>
<organism evidence="2 3">
    <name type="scientific">Fictibacillus terranigra</name>
    <dbReference type="NCBI Taxonomy" id="3058424"/>
    <lineage>
        <taxon>Bacteria</taxon>
        <taxon>Bacillati</taxon>
        <taxon>Bacillota</taxon>
        <taxon>Bacilli</taxon>
        <taxon>Bacillales</taxon>
        <taxon>Fictibacillaceae</taxon>
        <taxon>Fictibacillus</taxon>
    </lineage>
</organism>
<reference evidence="2" key="1">
    <citation type="submission" date="2023-06" db="EMBL/GenBank/DDBJ databases">
        <title>Draft Genome Sequences of Representative Paenibacillus Polymyxa, Bacillus cereus, Fictibacillus sp., and Brevibacillus agri Strains Isolated from Amazonian Dark Earth.</title>
        <authorList>
            <person name="Pellegrinetti T.A."/>
            <person name="Cunha I.C.M."/>
            <person name="Chaves M.G."/>
            <person name="Freitas A.S."/>
            <person name="Silva A.V.R."/>
            <person name="Tsai S.M."/>
            <person name="Mendes L.W."/>
        </authorList>
    </citation>
    <scope>NUCLEOTIDE SEQUENCE</scope>
    <source>
        <strain evidence="2">CENA-BCM004</strain>
    </source>
</reference>
<evidence type="ECO:0000313" key="3">
    <source>
        <dbReference type="Proteomes" id="UP001168694"/>
    </source>
</evidence>
<name>A0ABT8E4W7_9BACL</name>
<comment type="caution">
    <text evidence="2">The sequence shown here is derived from an EMBL/GenBank/DDBJ whole genome shotgun (WGS) entry which is preliminary data.</text>
</comment>
<dbReference type="GO" id="GO:0016853">
    <property type="term" value="F:isomerase activity"/>
    <property type="evidence" value="ECO:0007669"/>
    <property type="project" value="UniProtKB-KW"/>
</dbReference>
<dbReference type="InterPro" id="IPR013022">
    <property type="entry name" value="Xyl_isomerase-like_TIM-brl"/>
</dbReference>
<keyword evidence="3" id="KW-1185">Reference proteome</keyword>
<proteinExistence type="predicted"/>
<dbReference type="InterPro" id="IPR036237">
    <property type="entry name" value="Xyl_isomerase-like_sf"/>
</dbReference>